<dbReference type="STRING" id="1434232.MAIT1_02939"/>
<dbReference type="PANTHER" id="PTHR11820:SF7">
    <property type="entry name" value="ACYLPYRUVASE FAHD1, MITOCHONDRIAL"/>
    <property type="match status" value="1"/>
</dbReference>
<name>A0A1Y2K561_9PROT</name>
<dbReference type="Pfam" id="PF01557">
    <property type="entry name" value="FAA_hydrolase"/>
    <property type="match status" value="1"/>
</dbReference>
<feature type="domain" description="Fumarylacetoacetase-like C-terminal" evidence="2">
    <location>
        <begin position="21"/>
        <end position="221"/>
    </location>
</feature>
<accession>A0A1Y2K561</accession>
<dbReference type="InterPro" id="IPR036663">
    <property type="entry name" value="Fumarylacetoacetase_C_sf"/>
</dbReference>
<dbReference type="InterPro" id="IPR011234">
    <property type="entry name" value="Fumarylacetoacetase-like_C"/>
</dbReference>
<comment type="caution">
    <text evidence="3">The sequence shown here is derived from an EMBL/GenBank/DDBJ whole genome shotgun (WGS) entry which is preliminary data.</text>
</comment>
<proteinExistence type="predicted"/>
<reference evidence="3 4" key="1">
    <citation type="journal article" date="2016" name="BMC Genomics">
        <title>Combined genomic and structural analyses of a cultured magnetotactic bacterium reveals its niche adaptation to a dynamic environment.</title>
        <authorList>
            <person name="Araujo A.C."/>
            <person name="Morillo V."/>
            <person name="Cypriano J."/>
            <person name="Teixeira L.C."/>
            <person name="Leao P."/>
            <person name="Lyra S."/>
            <person name="Almeida L.G."/>
            <person name="Bazylinski D.A."/>
            <person name="Vasconcellos A.T."/>
            <person name="Abreu F."/>
            <person name="Lins U."/>
        </authorList>
    </citation>
    <scope>NUCLEOTIDE SEQUENCE [LARGE SCALE GENOMIC DNA]</scope>
    <source>
        <strain evidence="3 4">IT-1</strain>
    </source>
</reference>
<dbReference type="RefSeq" id="WP_085441496.1">
    <property type="nucleotide sequence ID" value="NZ_LVJN01000018.1"/>
</dbReference>
<dbReference type="Proteomes" id="UP000194003">
    <property type="component" value="Unassembled WGS sequence"/>
</dbReference>
<keyword evidence="4" id="KW-1185">Reference proteome</keyword>
<organism evidence="3 4">
    <name type="scientific">Magnetofaba australis IT-1</name>
    <dbReference type="NCBI Taxonomy" id="1434232"/>
    <lineage>
        <taxon>Bacteria</taxon>
        <taxon>Pseudomonadati</taxon>
        <taxon>Pseudomonadota</taxon>
        <taxon>Magnetococcia</taxon>
        <taxon>Magnetococcales</taxon>
        <taxon>Magnetococcaceae</taxon>
        <taxon>Magnetofaba</taxon>
    </lineage>
</organism>
<dbReference type="EMBL" id="LVJN01000018">
    <property type="protein sequence ID" value="OSM04842.1"/>
    <property type="molecule type" value="Genomic_DNA"/>
</dbReference>
<dbReference type="AlphaFoldDB" id="A0A1Y2K561"/>
<evidence type="ECO:0000313" key="3">
    <source>
        <dbReference type="EMBL" id="OSM04842.1"/>
    </source>
</evidence>
<evidence type="ECO:0000256" key="1">
    <source>
        <dbReference type="ARBA" id="ARBA00022723"/>
    </source>
</evidence>
<keyword evidence="1" id="KW-0479">Metal-binding</keyword>
<evidence type="ECO:0000313" key="4">
    <source>
        <dbReference type="Proteomes" id="UP000194003"/>
    </source>
</evidence>
<dbReference type="SUPFAM" id="SSF56529">
    <property type="entry name" value="FAH"/>
    <property type="match status" value="1"/>
</dbReference>
<dbReference type="GO" id="GO:0018773">
    <property type="term" value="F:acetylpyruvate hydrolase activity"/>
    <property type="evidence" value="ECO:0007669"/>
    <property type="project" value="TreeGrafter"/>
</dbReference>
<dbReference type="Gene3D" id="3.90.850.10">
    <property type="entry name" value="Fumarylacetoacetase-like, C-terminal domain"/>
    <property type="match status" value="1"/>
</dbReference>
<keyword evidence="3" id="KW-0378">Hydrolase</keyword>
<dbReference type="PANTHER" id="PTHR11820">
    <property type="entry name" value="ACYLPYRUVASE"/>
    <property type="match status" value="1"/>
</dbReference>
<dbReference type="NCBIfam" id="NF007967">
    <property type="entry name" value="PRK10691.1"/>
    <property type="match status" value="1"/>
</dbReference>
<gene>
    <name evidence="3" type="ORF">MAIT1_02939</name>
</gene>
<sequence>MVYAHAWLDAPQQPAPPAPGKAVCIGRNYAAHIEELGNERPSEPVLFMKPRESFVTMRDPIALPQGVGECQHEIELALLIGAPLAKATPEQARAAVIGYGLALDLTLREVQSKLKDKGLPWERAKAFDGACPLAPFIPADRVAAPEALKFSLQINGQTRQEGDQALMLWGLWEALSAASQVFTLNPGDVFLTGSPAGVGPLNPGDQLTLSLGDIARFETRVTD</sequence>
<evidence type="ECO:0000259" key="2">
    <source>
        <dbReference type="Pfam" id="PF01557"/>
    </source>
</evidence>
<dbReference type="OrthoDB" id="5197601at2"/>
<protein>
    <submittedName>
        <fullName evidence="3">Putative fumarylacetoacetate hydrolase family protein</fullName>
    </submittedName>
</protein>
<dbReference type="GO" id="GO:0046872">
    <property type="term" value="F:metal ion binding"/>
    <property type="evidence" value="ECO:0007669"/>
    <property type="project" value="UniProtKB-KW"/>
</dbReference>